<gene>
    <name evidence="1" type="ORF">C480_21864</name>
</gene>
<evidence type="ECO:0000313" key="1">
    <source>
        <dbReference type="EMBL" id="ELY97638.1"/>
    </source>
</evidence>
<name>M0AJR5_9EURY</name>
<sequence length="66" mass="6884">MTVNSSESVRTDAGALETFTARTLEAAGLSASHADTVAETLIDANLRGIDTHGVDEPPWQSVEDGV</sequence>
<comment type="caution">
    <text evidence="1">The sequence shown here is derived from an EMBL/GenBank/DDBJ whole genome shotgun (WGS) entry which is preliminary data.</text>
</comment>
<protein>
    <submittedName>
        <fullName evidence="1">Putative malate/L-lactate dehydrogenase</fullName>
    </submittedName>
</protein>
<dbReference type="SUPFAM" id="SSF89733">
    <property type="entry name" value="L-sulfolactate dehydrogenase-like"/>
    <property type="match status" value="1"/>
</dbReference>
<organism evidence="1 2">
    <name type="scientific">Natrialba aegyptia DSM 13077</name>
    <dbReference type="NCBI Taxonomy" id="1227491"/>
    <lineage>
        <taxon>Archaea</taxon>
        <taxon>Methanobacteriati</taxon>
        <taxon>Methanobacteriota</taxon>
        <taxon>Stenosarchaea group</taxon>
        <taxon>Halobacteria</taxon>
        <taxon>Halobacteriales</taxon>
        <taxon>Natrialbaceae</taxon>
        <taxon>Natrialba</taxon>
    </lineage>
</organism>
<dbReference type="Gene3D" id="1.10.1530.10">
    <property type="match status" value="1"/>
</dbReference>
<accession>M0AJR5</accession>
<keyword evidence="2" id="KW-1185">Reference proteome</keyword>
<dbReference type="PATRIC" id="fig|1227491.4.peg.4400"/>
<reference evidence="1 2" key="1">
    <citation type="journal article" date="2014" name="PLoS Genet.">
        <title>Phylogenetically driven sequencing of extremely halophilic archaea reveals strategies for static and dynamic osmo-response.</title>
        <authorList>
            <person name="Becker E.A."/>
            <person name="Seitzer P.M."/>
            <person name="Tritt A."/>
            <person name="Larsen D."/>
            <person name="Krusor M."/>
            <person name="Yao A.I."/>
            <person name="Wu D."/>
            <person name="Madern D."/>
            <person name="Eisen J.A."/>
            <person name="Darling A.E."/>
            <person name="Facciotti M.T."/>
        </authorList>
    </citation>
    <scope>NUCLEOTIDE SEQUENCE [LARGE SCALE GENOMIC DNA]</scope>
    <source>
        <strain evidence="1 2">DSM 13077</strain>
    </source>
</reference>
<dbReference type="InterPro" id="IPR043144">
    <property type="entry name" value="Mal/L-sulf/L-lact_DH-like_ah"/>
</dbReference>
<dbReference type="Pfam" id="PF02615">
    <property type="entry name" value="Ldh_2"/>
    <property type="match status" value="1"/>
</dbReference>
<evidence type="ECO:0000313" key="2">
    <source>
        <dbReference type="Proteomes" id="UP000011591"/>
    </source>
</evidence>
<dbReference type="GO" id="GO:0016491">
    <property type="term" value="F:oxidoreductase activity"/>
    <property type="evidence" value="ECO:0007669"/>
    <property type="project" value="InterPro"/>
</dbReference>
<dbReference type="EMBL" id="AOIP01000065">
    <property type="protein sequence ID" value="ELY97638.1"/>
    <property type="molecule type" value="Genomic_DNA"/>
</dbReference>
<dbReference type="AlphaFoldDB" id="M0AJR5"/>
<dbReference type="InterPro" id="IPR036111">
    <property type="entry name" value="Mal/L-sulfo/L-lacto_DH-like_sf"/>
</dbReference>
<dbReference type="RefSeq" id="WP_006667741.1">
    <property type="nucleotide sequence ID" value="NZ_AOIP01000065.1"/>
</dbReference>
<dbReference type="InterPro" id="IPR003767">
    <property type="entry name" value="Malate/L-lactate_DH-like"/>
</dbReference>
<dbReference type="Proteomes" id="UP000011591">
    <property type="component" value="Unassembled WGS sequence"/>
</dbReference>
<proteinExistence type="predicted"/>